<dbReference type="Pfam" id="PF00534">
    <property type="entry name" value="Glycos_transf_1"/>
    <property type="match status" value="1"/>
</dbReference>
<dbReference type="InterPro" id="IPR028098">
    <property type="entry name" value="Glyco_trans_4-like_N"/>
</dbReference>
<keyword evidence="3" id="KW-0328">Glycosyltransferase</keyword>
<evidence type="ECO:0000256" key="9">
    <source>
        <dbReference type="ARBA" id="ARBA00031434"/>
    </source>
</evidence>
<dbReference type="EMBL" id="JAPWDV010000001">
    <property type="protein sequence ID" value="KAJ6225443.1"/>
    <property type="molecule type" value="Genomic_DNA"/>
</dbReference>
<dbReference type="InterPro" id="IPR026051">
    <property type="entry name" value="ALG1-like"/>
</dbReference>
<evidence type="ECO:0000256" key="7">
    <source>
        <dbReference type="ARBA" id="ARBA00022989"/>
    </source>
</evidence>
<dbReference type="InterPro" id="IPR001296">
    <property type="entry name" value="Glyco_trans_1"/>
</dbReference>
<evidence type="ECO:0000313" key="17">
    <source>
        <dbReference type="Proteomes" id="UP001142055"/>
    </source>
</evidence>
<evidence type="ECO:0000256" key="4">
    <source>
        <dbReference type="ARBA" id="ARBA00022679"/>
    </source>
</evidence>
<keyword evidence="5 13" id="KW-0812">Transmembrane</keyword>
<organism evidence="16 17">
    <name type="scientific">Blomia tropicalis</name>
    <name type="common">Mite</name>
    <dbReference type="NCBI Taxonomy" id="40697"/>
    <lineage>
        <taxon>Eukaryota</taxon>
        <taxon>Metazoa</taxon>
        <taxon>Ecdysozoa</taxon>
        <taxon>Arthropoda</taxon>
        <taxon>Chelicerata</taxon>
        <taxon>Arachnida</taxon>
        <taxon>Acari</taxon>
        <taxon>Acariformes</taxon>
        <taxon>Sarcoptiformes</taxon>
        <taxon>Astigmata</taxon>
        <taxon>Glycyphagoidea</taxon>
        <taxon>Echimyopodidae</taxon>
        <taxon>Blomia</taxon>
    </lineage>
</organism>
<dbReference type="Proteomes" id="UP001142055">
    <property type="component" value="Chromosome 1"/>
</dbReference>
<name>A0A9Q0RRD6_BLOTA</name>
<evidence type="ECO:0000313" key="16">
    <source>
        <dbReference type="EMBL" id="KAJ6225443.1"/>
    </source>
</evidence>
<evidence type="ECO:0000256" key="6">
    <source>
        <dbReference type="ARBA" id="ARBA00022824"/>
    </source>
</evidence>
<evidence type="ECO:0000256" key="2">
    <source>
        <dbReference type="ARBA" id="ARBA00004922"/>
    </source>
</evidence>
<dbReference type="PANTHER" id="PTHR13036">
    <property type="entry name" value="BETA1,4 MANNOSYLTRANSFERASE"/>
    <property type="match status" value="1"/>
</dbReference>
<evidence type="ECO:0000256" key="11">
    <source>
        <dbReference type="ARBA" id="ARBA00033088"/>
    </source>
</evidence>
<feature type="transmembrane region" description="Helical" evidence="13">
    <location>
        <begin position="82"/>
        <end position="102"/>
    </location>
</feature>
<reference evidence="16" key="1">
    <citation type="submission" date="2022-12" db="EMBL/GenBank/DDBJ databases">
        <title>Genome assemblies of Blomia tropicalis.</title>
        <authorList>
            <person name="Cui Y."/>
        </authorList>
    </citation>
    <scope>NUCLEOTIDE SEQUENCE</scope>
    <source>
        <tissue evidence="16">Adult mites</tissue>
    </source>
</reference>
<sequence>MSTINENGTNRKRVCVCVLGDIGHSPRMQYHSLSLAQSGFDVDIVGYHESKPHEHLLSNPRIKIHPVRPYKNINFLPKHLNYILKVIVQLFYLFYTFLQIITPSHILVQNPPSIPALFVVWLVARIRGAYFVIDWHNYGYSILSLSLGESHLFVRIYRWLEMSLGKRADFAFCVSKSMQNDLLDRLGIKAIVLYDKPYSYFKPLSSLDRHDFLVKLQVEHSQLKPQNVNSDHETLFTKMDQLTGNIEIKKDAPILLVSSTSWTEDEDFQILLDALYEFDCEHVERLVNSNGDTKVLCVITGKGPLKQYYIDKLTDYGFKHTKFLFPWLAAEDYPTMLGSADLGICLHKSSSGLDLPMKVVDMFGSRLPVCAYRYQTISELVHERKNGLLFDDSQQLVERLVELFADYPKCDRLKQYRSHIEDNFCKHDWDLNWRQNALPVFTLQSMVTR</sequence>
<comment type="caution">
    <text evidence="16">The sequence shown here is derived from an EMBL/GenBank/DDBJ whole genome shotgun (WGS) entry which is preliminary data.</text>
</comment>
<comment type="pathway">
    <text evidence="2">Protein modification; protein glycosylation.</text>
</comment>
<evidence type="ECO:0000259" key="15">
    <source>
        <dbReference type="Pfam" id="PF13579"/>
    </source>
</evidence>
<keyword evidence="17" id="KW-1185">Reference proteome</keyword>
<feature type="domain" description="Glycosyl transferase family 1" evidence="14">
    <location>
        <begin position="291"/>
        <end position="416"/>
    </location>
</feature>
<evidence type="ECO:0000256" key="5">
    <source>
        <dbReference type="ARBA" id="ARBA00022692"/>
    </source>
</evidence>
<protein>
    <recommendedName>
        <fullName evidence="10">Beta-1,4-mannosyltransferase</fullName>
    </recommendedName>
    <alternativeName>
        <fullName evidence="11">GDP-Man:GlcNAc2-PP-dolichol mannosyltransferase</fullName>
    </alternativeName>
    <alternativeName>
        <fullName evidence="9">GDP-mannose-dolichol diphosphochitobiose mannosyltransferase</fullName>
    </alternativeName>
</protein>
<evidence type="ECO:0000256" key="8">
    <source>
        <dbReference type="ARBA" id="ARBA00023136"/>
    </source>
</evidence>
<dbReference type="Gene3D" id="3.40.50.2000">
    <property type="entry name" value="Glycogen Phosphorylase B"/>
    <property type="match status" value="2"/>
</dbReference>
<comment type="subcellular location">
    <subcellularLocation>
        <location evidence="1">Endoplasmic reticulum membrane</location>
        <topology evidence="1">Single-pass membrane protein</topology>
    </subcellularLocation>
</comment>
<keyword evidence="6" id="KW-0256">Endoplasmic reticulum</keyword>
<evidence type="ECO:0000256" key="10">
    <source>
        <dbReference type="ARBA" id="ARBA00031566"/>
    </source>
</evidence>
<evidence type="ECO:0000259" key="14">
    <source>
        <dbReference type="Pfam" id="PF00534"/>
    </source>
</evidence>
<keyword evidence="4" id="KW-0808">Transferase</keyword>
<evidence type="ECO:0000256" key="12">
    <source>
        <dbReference type="ARBA" id="ARBA00045071"/>
    </source>
</evidence>
<dbReference type="FunFam" id="3.40.50.2000:FF:000109">
    <property type="entry name" value="Chitobiosyldiphosphodolichol beta-mannosyltransferase"/>
    <property type="match status" value="1"/>
</dbReference>
<dbReference type="AlphaFoldDB" id="A0A9Q0RRD6"/>
<dbReference type="Pfam" id="PF13579">
    <property type="entry name" value="Glyco_trans_4_4"/>
    <property type="match status" value="1"/>
</dbReference>
<evidence type="ECO:0000256" key="1">
    <source>
        <dbReference type="ARBA" id="ARBA00004389"/>
    </source>
</evidence>
<comment type="catalytic activity">
    <reaction evidence="12">
        <text>an N,N'-diacetylchitobiosyl-diphospho-di-trans,poly-cis-dolichol + GDP-alpha-D-mannose = a beta-D-Man-(1-&gt;4)-beta-D-GlcNAc-(1-&gt;4)-alpha-D-GlcNAc-diphospho-di-trans,poly-cis-dolichol + GDP + H(+)</text>
        <dbReference type="Rhea" id="RHEA:13865"/>
        <dbReference type="Rhea" id="RHEA-COMP:19510"/>
        <dbReference type="Rhea" id="RHEA-COMP:19511"/>
        <dbReference type="ChEBI" id="CHEBI:15378"/>
        <dbReference type="ChEBI" id="CHEBI:57269"/>
        <dbReference type="ChEBI" id="CHEBI:57527"/>
        <dbReference type="ChEBI" id="CHEBI:58189"/>
        <dbReference type="ChEBI" id="CHEBI:58472"/>
        <dbReference type="EC" id="2.4.1.142"/>
    </reaction>
    <physiologicalReaction direction="left-to-right" evidence="12">
        <dbReference type="Rhea" id="RHEA:13866"/>
    </physiologicalReaction>
</comment>
<dbReference type="SUPFAM" id="SSF53756">
    <property type="entry name" value="UDP-Glycosyltransferase/glycogen phosphorylase"/>
    <property type="match status" value="1"/>
</dbReference>
<dbReference type="OMA" id="CKLIIDW"/>
<keyword evidence="8 13" id="KW-0472">Membrane</keyword>
<keyword evidence="7 13" id="KW-1133">Transmembrane helix</keyword>
<gene>
    <name evidence="16" type="ORF">RDWZM_003988</name>
</gene>
<feature type="domain" description="Glycosyltransferase subfamily 4-like N-terminal" evidence="15">
    <location>
        <begin position="34"/>
        <end position="190"/>
    </location>
</feature>
<evidence type="ECO:0000256" key="3">
    <source>
        <dbReference type="ARBA" id="ARBA00022676"/>
    </source>
</evidence>
<proteinExistence type="predicted"/>
<dbReference type="PANTHER" id="PTHR13036:SF0">
    <property type="entry name" value="CHITOBIOSYLDIPHOSPHODOLICHOL BETA-MANNOSYLTRANSFERASE"/>
    <property type="match status" value="1"/>
</dbReference>
<dbReference type="GO" id="GO:0004578">
    <property type="term" value="F:chitobiosyldiphosphodolichol beta-mannosyltransferase activity"/>
    <property type="evidence" value="ECO:0007669"/>
    <property type="project" value="UniProtKB-EC"/>
</dbReference>
<accession>A0A9Q0RRD6</accession>
<dbReference type="GO" id="GO:0005789">
    <property type="term" value="C:endoplasmic reticulum membrane"/>
    <property type="evidence" value="ECO:0007669"/>
    <property type="project" value="UniProtKB-SubCell"/>
</dbReference>
<evidence type="ECO:0000256" key="13">
    <source>
        <dbReference type="SAM" id="Phobius"/>
    </source>
</evidence>